<keyword evidence="4 8" id="KW-0812">Transmembrane</keyword>
<evidence type="ECO:0000259" key="9">
    <source>
        <dbReference type="Pfam" id="PF13632"/>
    </source>
</evidence>
<keyword evidence="5 8" id="KW-1133">Transmembrane helix</keyword>
<name>H0E6Q2_9ACTN</name>
<sequence>MRLISAILDRARHQVGLQLLLSALVCLVGPAILLAAVGALESSVLGWALYLVATAYLLTCLLMLVEANLAVRRRARPLPPPARDGWDPTVTLLVVAYLPNEADIIEETLHHLCHDVEMPDGRLQVLLAYNTPNAMPEVEARLHELAARTPQLDVLRVHGSTSKGENIMGALPHARGEVTAILDSDHHLQGDAAQLALRWIDAGYDVVQGRCVIRNSDRNLLTRIVAAEFEVIYGIAHTGRSLLTDTAIFGGANGWWRTDVLRQLGVDHRMLTEDIDVSMRALLSGRRIVHERQVISTELAPTTFAAWWRQRTRWAQGWFQVTLRHTPDVKASRVMSPWVRFYWLVMLVWREMFPVISLQVFTVLIAQAIIGLPFHGIRDPFLIGTTLVTVLSGAVLGAAAWHVGSARGRQDLGLRWFIAYCLLSVPYTVLRNTVAQAAMVREIVGDRRWMVTRRDPQTPRDGRRRRQQPTRPPVARPQVSRAQAAAPATVKTSTPTAETA</sequence>
<evidence type="ECO:0000256" key="3">
    <source>
        <dbReference type="ARBA" id="ARBA00022679"/>
    </source>
</evidence>
<feature type="transmembrane region" description="Helical" evidence="8">
    <location>
        <begin position="45"/>
        <end position="65"/>
    </location>
</feature>
<keyword evidence="2 10" id="KW-0328">Glycosyltransferase</keyword>
<keyword evidence="6 8" id="KW-0472">Membrane</keyword>
<feature type="compositionally biased region" description="Polar residues" evidence="7">
    <location>
        <begin position="490"/>
        <end position="500"/>
    </location>
</feature>
<organism evidence="10 11">
    <name type="scientific">Patulibacter medicamentivorans</name>
    <dbReference type="NCBI Taxonomy" id="1097667"/>
    <lineage>
        <taxon>Bacteria</taxon>
        <taxon>Bacillati</taxon>
        <taxon>Actinomycetota</taxon>
        <taxon>Thermoleophilia</taxon>
        <taxon>Solirubrobacterales</taxon>
        <taxon>Patulibacteraceae</taxon>
        <taxon>Patulibacter</taxon>
    </lineage>
</organism>
<dbReference type="PANTHER" id="PTHR43867:SF2">
    <property type="entry name" value="CELLULOSE SYNTHASE CATALYTIC SUBUNIT A [UDP-FORMING]"/>
    <property type="match status" value="1"/>
</dbReference>
<dbReference type="PANTHER" id="PTHR43867">
    <property type="entry name" value="CELLULOSE SYNTHASE CATALYTIC SUBUNIT A [UDP-FORMING]"/>
    <property type="match status" value="1"/>
</dbReference>
<comment type="caution">
    <text evidence="10">The sequence shown here is derived from an EMBL/GenBank/DDBJ whole genome shotgun (WGS) entry which is preliminary data.</text>
</comment>
<comment type="subcellular location">
    <subcellularLocation>
        <location evidence="1">Membrane</location>
        <topology evidence="1">Multi-pass membrane protein</topology>
    </subcellularLocation>
</comment>
<feature type="region of interest" description="Disordered" evidence="7">
    <location>
        <begin position="451"/>
        <end position="500"/>
    </location>
</feature>
<dbReference type="PATRIC" id="fig|1097667.3.peg.2484"/>
<dbReference type="GO" id="GO:0016757">
    <property type="term" value="F:glycosyltransferase activity"/>
    <property type="evidence" value="ECO:0007669"/>
    <property type="project" value="UniProtKB-KW"/>
</dbReference>
<dbReference type="EMBL" id="AGUD01000207">
    <property type="protein sequence ID" value="EHN10651.1"/>
    <property type="molecule type" value="Genomic_DNA"/>
</dbReference>
<dbReference type="Pfam" id="PF13632">
    <property type="entry name" value="Glyco_trans_2_3"/>
    <property type="match status" value="1"/>
</dbReference>
<reference evidence="10 11" key="1">
    <citation type="journal article" date="2013" name="Biodegradation">
        <title>Quantitative proteomic analysis of ibuprofen-degrading Patulibacter sp. strain I11.</title>
        <authorList>
            <person name="Almeida B."/>
            <person name="Kjeldal H."/>
            <person name="Lolas I."/>
            <person name="Knudsen A.D."/>
            <person name="Carvalho G."/>
            <person name="Nielsen K.L."/>
            <person name="Barreto Crespo M.T."/>
            <person name="Stensballe A."/>
            <person name="Nielsen J.L."/>
        </authorList>
    </citation>
    <scope>NUCLEOTIDE SEQUENCE [LARGE SCALE GENOMIC DNA]</scope>
    <source>
        <strain evidence="10 11">I11</strain>
    </source>
</reference>
<evidence type="ECO:0000256" key="1">
    <source>
        <dbReference type="ARBA" id="ARBA00004141"/>
    </source>
</evidence>
<evidence type="ECO:0000256" key="5">
    <source>
        <dbReference type="ARBA" id="ARBA00022989"/>
    </source>
</evidence>
<feature type="transmembrane region" description="Helical" evidence="8">
    <location>
        <begin position="413"/>
        <end position="430"/>
    </location>
</feature>
<feature type="domain" description="Glycosyltransferase 2-like" evidence="9">
    <location>
        <begin position="180"/>
        <end position="366"/>
    </location>
</feature>
<gene>
    <name evidence="10" type="ORF">PAI11_25030</name>
</gene>
<feature type="compositionally biased region" description="Basic and acidic residues" evidence="7">
    <location>
        <begin position="451"/>
        <end position="461"/>
    </location>
</feature>
<dbReference type="RefSeq" id="WP_007575562.1">
    <property type="nucleotide sequence ID" value="NZ_AGUD01000207.1"/>
</dbReference>
<evidence type="ECO:0000256" key="2">
    <source>
        <dbReference type="ARBA" id="ARBA00022676"/>
    </source>
</evidence>
<dbReference type="GO" id="GO:0016020">
    <property type="term" value="C:membrane"/>
    <property type="evidence" value="ECO:0007669"/>
    <property type="project" value="UniProtKB-SubCell"/>
</dbReference>
<dbReference type="AlphaFoldDB" id="H0E6Q2"/>
<keyword evidence="3 10" id="KW-0808">Transferase</keyword>
<dbReference type="SUPFAM" id="SSF53448">
    <property type="entry name" value="Nucleotide-diphospho-sugar transferases"/>
    <property type="match status" value="1"/>
</dbReference>
<feature type="transmembrane region" description="Helical" evidence="8">
    <location>
        <begin position="341"/>
        <end position="369"/>
    </location>
</feature>
<dbReference type="InterPro" id="IPR001173">
    <property type="entry name" value="Glyco_trans_2-like"/>
</dbReference>
<dbReference type="InterPro" id="IPR050321">
    <property type="entry name" value="Glycosyltr_2/OpgH_subfam"/>
</dbReference>
<dbReference type="InterPro" id="IPR029044">
    <property type="entry name" value="Nucleotide-diphossugar_trans"/>
</dbReference>
<evidence type="ECO:0000256" key="4">
    <source>
        <dbReference type="ARBA" id="ARBA00022692"/>
    </source>
</evidence>
<dbReference type="OrthoDB" id="3173508at2"/>
<dbReference type="CDD" id="cd06423">
    <property type="entry name" value="CESA_like"/>
    <property type="match status" value="1"/>
</dbReference>
<accession>H0E6Q2</accession>
<dbReference type="Proteomes" id="UP000005143">
    <property type="component" value="Unassembled WGS sequence"/>
</dbReference>
<evidence type="ECO:0000313" key="10">
    <source>
        <dbReference type="EMBL" id="EHN10651.1"/>
    </source>
</evidence>
<keyword evidence="11" id="KW-1185">Reference proteome</keyword>
<feature type="transmembrane region" description="Helical" evidence="8">
    <location>
        <begin position="381"/>
        <end position="401"/>
    </location>
</feature>
<evidence type="ECO:0000256" key="6">
    <source>
        <dbReference type="ARBA" id="ARBA00023136"/>
    </source>
</evidence>
<evidence type="ECO:0000256" key="8">
    <source>
        <dbReference type="SAM" id="Phobius"/>
    </source>
</evidence>
<dbReference type="Gene3D" id="3.90.550.10">
    <property type="entry name" value="Spore Coat Polysaccharide Biosynthesis Protein SpsA, Chain A"/>
    <property type="match status" value="1"/>
</dbReference>
<protein>
    <submittedName>
        <fullName evidence="10">Putative N-acetylglucosaminyltransferase</fullName>
    </submittedName>
</protein>
<proteinExistence type="predicted"/>
<evidence type="ECO:0000256" key="7">
    <source>
        <dbReference type="SAM" id="MobiDB-lite"/>
    </source>
</evidence>
<evidence type="ECO:0000313" key="11">
    <source>
        <dbReference type="Proteomes" id="UP000005143"/>
    </source>
</evidence>